<gene>
    <name evidence="3" type="primary">cheD</name>
    <name evidence="4" type="ORF">OJ997_17225</name>
</gene>
<dbReference type="HAMAP" id="MF_01440">
    <property type="entry name" value="CheD"/>
    <property type="match status" value="1"/>
</dbReference>
<evidence type="ECO:0000256" key="2">
    <source>
        <dbReference type="ARBA" id="ARBA00022801"/>
    </source>
</evidence>
<dbReference type="Proteomes" id="UP001147653">
    <property type="component" value="Unassembled WGS sequence"/>
</dbReference>
<dbReference type="PANTHER" id="PTHR35147:SF1">
    <property type="entry name" value="CHEMORECEPTOR GLUTAMINE DEAMIDASE CHED-RELATED"/>
    <property type="match status" value="1"/>
</dbReference>
<dbReference type="GO" id="GO:0050568">
    <property type="term" value="F:protein-glutamine glutaminase activity"/>
    <property type="evidence" value="ECO:0007669"/>
    <property type="project" value="UniProtKB-UniRule"/>
</dbReference>
<comment type="similarity">
    <text evidence="3">Belongs to the CheD family.</text>
</comment>
<evidence type="ECO:0000313" key="5">
    <source>
        <dbReference type="Proteomes" id="UP001147653"/>
    </source>
</evidence>
<organism evidence="4 5">
    <name type="scientific">Solirubrobacter phytolaccae</name>
    <dbReference type="NCBI Taxonomy" id="1404360"/>
    <lineage>
        <taxon>Bacteria</taxon>
        <taxon>Bacillati</taxon>
        <taxon>Actinomycetota</taxon>
        <taxon>Thermoleophilia</taxon>
        <taxon>Solirubrobacterales</taxon>
        <taxon>Solirubrobacteraceae</taxon>
        <taxon>Solirubrobacter</taxon>
    </lineage>
</organism>
<dbReference type="InterPro" id="IPR005659">
    <property type="entry name" value="Chemorcpt_Glu_NH3ase_CheD"/>
</dbReference>
<dbReference type="RefSeq" id="WP_270026409.1">
    <property type="nucleotide sequence ID" value="NZ_JAPDDP010000030.1"/>
</dbReference>
<dbReference type="Gene3D" id="3.30.1330.200">
    <property type="match status" value="1"/>
</dbReference>
<dbReference type="CDD" id="cd16352">
    <property type="entry name" value="CheD"/>
    <property type="match status" value="1"/>
</dbReference>
<dbReference type="Pfam" id="PF03975">
    <property type="entry name" value="CheD"/>
    <property type="match status" value="1"/>
</dbReference>
<dbReference type="SUPFAM" id="SSF64438">
    <property type="entry name" value="CNF1/YfiH-like putative cysteine hydrolases"/>
    <property type="match status" value="1"/>
</dbReference>
<comment type="function">
    <text evidence="3">Probably deamidates glutamine residues to glutamate on methyl-accepting chemotaxis receptors (MCPs), playing an important role in chemotaxis.</text>
</comment>
<proteinExistence type="inferred from homology"/>
<keyword evidence="5" id="KW-1185">Reference proteome</keyword>
<evidence type="ECO:0000256" key="3">
    <source>
        <dbReference type="HAMAP-Rule" id="MF_01440"/>
    </source>
</evidence>
<evidence type="ECO:0000313" key="4">
    <source>
        <dbReference type="EMBL" id="MDA0182050.1"/>
    </source>
</evidence>
<keyword evidence="2 3" id="KW-0378">Hydrolase</keyword>
<sequence>MSDLMARMGELCASGTPGDSLVALGLGSCIGLVLLDRRKGVAGLAHIVLPAAEGHNKELNPLKFADKAVPELIRQVTALGGRKPMFEAILVGGASMFAGAGSTLEVGVRNAAAVKEALAKERIRIHAEDTGGTKGRTVRVDPITGIVTVRKAGSKDEQLYPAVPKTSSHSRVLQEVA</sequence>
<dbReference type="InterPro" id="IPR011324">
    <property type="entry name" value="Cytotoxic_necrot_fac-like_cat"/>
</dbReference>
<comment type="caution">
    <text evidence="4">The sequence shown here is derived from an EMBL/GenBank/DDBJ whole genome shotgun (WGS) entry which is preliminary data.</text>
</comment>
<name>A0A9X3N8P3_9ACTN</name>
<dbReference type="PANTHER" id="PTHR35147">
    <property type="entry name" value="CHEMORECEPTOR GLUTAMINE DEAMIDASE CHED-RELATED"/>
    <property type="match status" value="1"/>
</dbReference>
<protein>
    <recommendedName>
        <fullName evidence="3">Probable chemoreceptor glutamine deamidase CheD</fullName>
        <ecNumber evidence="3">3.5.1.44</ecNumber>
    </recommendedName>
</protein>
<keyword evidence="1 3" id="KW-0145">Chemotaxis</keyword>
<dbReference type="InterPro" id="IPR038592">
    <property type="entry name" value="CheD-like_sf"/>
</dbReference>
<dbReference type="AlphaFoldDB" id="A0A9X3N8P3"/>
<evidence type="ECO:0000256" key="1">
    <source>
        <dbReference type="ARBA" id="ARBA00022500"/>
    </source>
</evidence>
<reference evidence="4" key="1">
    <citation type="submission" date="2022-10" db="EMBL/GenBank/DDBJ databases">
        <title>The WGS of Solirubrobacter phytolaccae KCTC 29190.</title>
        <authorList>
            <person name="Jiang Z."/>
        </authorList>
    </citation>
    <scope>NUCLEOTIDE SEQUENCE</scope>
    <source>
        <strain evidence="4">KCTC 29190</strain>
    </source>
</reference>
<dbReference type="EC" id="3.5.1.44" evidence="3"/>
<dbReference type="EMBL" id="JAPDDP010000030">
    <property type="protein sequence ID" value="MDA0182050.1"/>
    <property type="molecule type" value="Genomic_DNA"/>
</dbReference>
<dbReference type="GO" id="GO:0006935">
    <property type="term" value="P:chemotaxis"/>
    <property type="evidence" value="ECO:0007669"/>
    <property type="project" value="UniProtKB-UniRule"/>
</dbReference>
<accession>A0A9X3N8P3</accession>
<comment type="catalytic activity">
    <reaction evidence="3">
        <text>L-glutaminyl-[protein] + H2O = L-glutamyl-[protein] + NH4(+)</text>
        <dbReference type="Rhea" id="RHEA:16441"/>
        <dbReference type="Rhea" id="RHEA-COMP:10207"/>
        <dbReference type="Rhea" id="RHEA-COMP:10208"/>
        <dbReference type="ChEBI" id="CHEBI:15377"/>
        <dbReference type="ChEBI" id="CHEBI:28938"/>
        <dbReference type="ChEBI" id="CHEBI:29973"/>
        <dbReference type="ChEBI" id="CHEBI:30011"/>
        <dbReference type="EC" id="3.5.1.44"/>
    </reaction>
</comment>